<name>A0A4P6YA65_9FLAO</name>
<keyword evidence="4" id="KW-0812">Transmembrane</keyword>
<evidence type="ECO:0000256" key="2">
    <source>
        <dbReference type="ARBA" id="ARBA00022676"/>
    </source>
</evidence>
<dbReference type="GO" id="GO:0016757">
    <property type="term" value="F:glycosyltransferase activity"/>
    <property type="evidence" value="ECO:0007669"/>
    <property type="project" value="UniProtKB-KW"/>
</dbReference>
<evidence type="ECO:0000256" key="3">
    <source>
        <dbReference type="ARBA" id="ARBA00022679"/>
    </source>
</evidence>
<keyword evidence="4" id="KW-0472">Membrane</keyword>
<protein>
    <submittedName>
        <fullName evidence="6">Glycosyltransferase</fullName>
    </submittedName>
</protein>
<evidence type="ECO:0000313" key="6">
    <source>
        <dbReference type="EMBL" id="QBN18988.1"/>
    </source>
</evidence>
<proteinExistence type="inferred from homology"/>
<dbReference type="RefSeq" id="WP_133276509.1">
    <property type="nucleotide sequence ID" value="NZ_CP037933.1"/>
</dbReference>
<organism evidence="6 7">
    <name type="scientific">Flavobacterium nackdongense</name>
    <dbReference type="NCBI Taxonomy" id="2547394"/>
    <lineage>
        <taxon>Bacteria</taxon>
        <taxon>Pseudomonadati</taxon>
        <taxon>Bacteroidota</taxon>
        <taxon>Flavobacteriia</taxon>
        <taxon>Flavobacteriales</taxon>
        <taxon>Flavobacteriaceae</taxon>
        <taxon>Flavobacterium</taxon>
    </lineage>
</organism>
<keyword evidence="2" id="KW-0328">Glycosyltransferase</keyword>
<keyword evidence="7" id="KW-1185">Reference proteome</keyword>
<dbReference type="PANTHER" id="PTHR43630:SF1">
    <property type="entry name" value="POLY-BETA-1,6-N-ACETYL-D-GLUCOSAMINE SYNTHASE"/>
    <property type="match status" value="1"/>
</dbReference>
<dbReference type="AlphaFoldDB" id="A0A4P6YA65"/>
<sequence length="373" mass="42165">MILVLYIIMLLYCLSIIALIYGFTKVNSFDSLWLEPKTKFTIIVPFRNEAENLPSLLDSFSKLSYPMEFFEVILVDDDSDYRLQIADCRPDTQRTGEAFQVSVIKNIRISNSPKKDAISTAIQLAKNDWIITTDADCVVTKNWLSTLDNYIQRHDVSMIAGAVTYDYENSFLHHFQQLDLASLQGATIGSFGIGKGFMCNGANFAYTKSFFQDLNGFEGNDKIASGDDVFLLQKAMAKCPAKVQYLKSENNIVITKPVNDWKSLFHQRVRWASKTSSYQSRFGIGLGLVVFGGNIGLLFVVCCLLFGIGNIFLMCFLLLAKFSVDFVLIHKTNGFLKSKTQFFVISSLLYPFFSVSVALYAAFGKYEWKGRRF</sequence>
<evidence type="ECO:0000256" key="4">
    <source>
        <dbReference type="SAM" id="Phobius"/>
    </source>
</evidence>
<dbReference type="Gene3D" id="3.90.550.10">
    <property type="entry name" value="Spore Coat Polysaccharide Biosynthesis Protein SpsA, Chain A"/>
    <property type="match status" value="1"/>
</dbReference>
<dbReference type="Proteomes" id="UP000291124">
    <property type="component" value="Chromosome"/>
</dbReference>
<keyword evidence="3 6" id="KW-0808">Transferase</keyword>
<dbReference type="InterPro" id="IPR029044">
    <property type="entry name" value="Nucleotide-diphossugar_trans"/>
</dbReference>
<feature type="transmembrane region" description="Helical" evidence="4">
    <location>
        <begin position="6"/>
        <end position="24"/>
    </location>
</feature>
<feature type="transmembrane region" description="Helical" evidence="4">
    <location>
        <begin position="288"/>
        <end position="320"/>
    </location>
</feature>
<accession>A0A4P6YA65</accession>
<dbReference type="PANTHER" id="PTHR43630">
    <property type="entry name" value="POLY-BETA-1,6-N-ACETYL-D-GLUCOSAMINE SYNTHASE"/>
    <property type="match status" value="1"/>
</dbReference>
<evidence type="ECO:0000259" key="5">
    <source>
        <dbReference type="Pfam" id="PF00535"/>
    </source>
</evidence>
<dbReference type="InterPro" id="IPR001173">
    <property type="entry name" value="Glyco_trans_2-like"/>
</dbReference>
<dbReference type="EMBL" id="CP037933">
    <property type="protein sequence ID" value="QBN18988.1"/>
    <property type="molecule type" value="Genomic_DNA"/>
</dbReference>
<reference evidence="7" key="1">
    <citation type="submission" date="2019-03" db="EMBL/GenBank/DDBJ databases">
        <title>Flavobacterium sp.</title>
        <authorList>
            <person name="Kim H."/>
        </authorList>
    </citation>
    <scope>NUCLEOTIDE SEQUENCE [LARGE SCALE GENOMIC DNA]</scope>
    <source>
        <strain evidence="7">GS13</strain>
    </source>
</reference>
<keyword evidence="4" id="KW-1133">Transmembrane helix</keyword>
<feature type="transmembrane region" description="Helical" evidence="4">
    <location>
        <begin position="340"/>
        <end position="363"/>
    </location>
</feature>
<dbReference type="OrthoDB" id="9805625at2"/>
<dbReference type="SUPFAM" id="SSF53448">
    <property type="entry name" value="Nucleotide-diphospho-sugar transferases"/>
    <property type="match status" value="1"/>
</dbReference>
<feature type="domain" description="Glycosyltransferase 2-like" evidence="5">
    <location>
        <begin position="41"/>
        <end position="212"/>
    </location>
</feature>
<dbReference type="KEGG" id="fnk:E1750_09285"/>
<dbReference type="CDD" id="cd04192">
    <property type="entry name" value="GT_2_like_e"/>
    <property type="match status" value="1"/>
</dbReference>
<evidence type="ECO:0000313" key="7">
    <source>
        <dbReference type="Proteomes" id="UP000291124"/>
    </source>
</evidence>
<comment type="similarity">
    <text evidence="1">Belongs to the glycosyltransferase 2 family.</text>
</comment>
<gene>
    <name evidence="6" type="ORF">E1750_09285</name>
</gene>
<evidence type="ECO:0000256" key="1">
    <source>
        <dbReference type="ARBA" id="ARBA00006739"/>
    </source>
</evidence>
<dbReference type="Pfam" id="PF00535">
    <property type="entry name" value="Glycos_transf_2"/>
    <property type="match status" value="1"/>
</dbReference>